<dbReference type="InterPro" id="IPR000276">
    <property type="entry name" value="GPCR_Rhodpsn"/>
</dbReference>
<dbReference type="PRINTS" id="PR00237">
    <property type="entry name" value="GPCRRHODOPSN"/>
</dbReference>
<evidence type="ECO:0000313" key="8">
    <source>
        <dbReference type="EMBL" id="CAH3042353.1"/>
    </source>
</evidence>
<feature type="transmembrane region" description="Helical" evidence="6">
    <location>
        <begin position="453"/>
        <end position="480"/>
    </location>
</feature>
<feature type="transmembrane region" description="Helical" evidence="6">
    <location>
        <begin position="153"/>
        <end position="174"/>
    </location>
</feature>
<feature type="transmembrane region" description="Helical" evidence="6">
    <location>
        <begin position="270"/>
        <end position="293"/>
    </location>
</feature>
<dbReference type="InterPro" id="IPR017452">
    <property type="entry name" value="GPCR_Rhodpsn_7TM"/>
</dbReference>
<keyword evidence="5 6" id="KW-0472">Membrane</keyword>
<reference evidence="8 9" key="1">
    <citation type="submission" date="2022-05" db="EMBL/GenBank/DDBJ databases">
        <authorList>
            <consortium name="Genoscope - CEA"/>
            <person name="William W."/>
        </authorList>
    </citation>
    <scope>NUCLEOTIDE SEQUENCE [LARGE SCALE GENOMIC DNA]</scope>
</reference>
<keyword evidence="9" id="KW-1185">Reference proteome</keyword>
<evidence type="ECO:0000256" key="4">
    <source>
        <dbReference type="ARBA" id="ARBA00022989"/>
    </source>
</evidence>
<dbReference type="Pfam" id="PF00001">
    <property type="entry name" value="7tm_1"/>
    <property type="match status" value="1"/>
</dbReference>
<dbReference type="Gene3D" id="1.20.1070.10">
    <property type="entry name" value="Rhodopsin 7-helix transmembrane proteins"/>
    <property type="match status" value="2"/>
</dbReference>
<feature type="transmembrane region" description="Helical" evidence="6">
    <location>
        <begin position="414"/>
        <end position="441"/>
    </location>
</feature>
<feature type="transmembrane region" description="Helical" evidence="6">
    <location>
        <begin position="111"/>
        <end position="132"/>
    </location>
</feature>
<dbReference type="SUPFAM" id="SSF81321">
    <property type="entry name" value="Family A G protein-coupled receptor-like"/>
    <property type="match status" value="2"/>
</dbReference>
<evidence type="ECO:0000256" key="3">
    <source>
        <dbReference type="ARBA" id="ARBA00022692"/>
    </source>
</evidence>
<comment type="subcellular location">
    <subcellularLocation>
        <location evidence="1">Cell membrane</location>
        <topology evidence="1">Multi-pass membrane protein</topology>
    </subcellularLocation>
</comment>
<dbReference type="PROSITE" id="PS50262">
    <property type="entry name" value="G_PROTEIN_RECEP_F1_2"/>
    <property type="match status" value="1"/>
</dbReference>
<keyword evidence="3 6" id="KW-0812">Transmembrane</keyword>
<protein>
    <recommendedName>
        <fullName evidence="7">G-protein coupled receptors family 1 profile domain-containing protein</fullName>
    </recommendedName>
</protein>
<proteinExistence type="predicted"/>
<dbReference type="SMART" id="SM01381">
    <property type="entry name" value="7TM_GPCR_Srsx"/>
    <property type="match status" value="1"/>
</dbReference>
<evidence type="ECO:0000256" key="2">
    <source>
        <dbReference type="ARBA" id="ARBA00022475"/>
    </source>
</evidence>
<dbReference type="EMBL" id="CALNXI010000737">
    <property type="protein sequence ID" value="CAH3042353.1"/>
    <property type="molecule type" value="Genomic_DNA"/>
</dbReference>
<dbReference type="Proteomes" id="UP001159427">
    <property type="component" value="Unassembled WGS sequence"/>
</dbReference>
<organism evidence="8 9">
    <name type="scientific">Porites evermanni</name>
    <dbReference type="NCBI Taxonomy" id="104178"/>
    <lineage>
        <taxon>Eukaryota</taxon>
        <taxon>Metazoa</taxon>
        <taxon>Cnidaria</taxon>
        <taxon>Anthozoa</taxon>
        <taxon>Hexacorallia</taxon>
        <taxon>Scleractinia</taxon>
        <taxon>Fungiina</taxon>
        <taxon>Poritidae</taxon>
        <taxon>Porites</taxon>
    </lineage>
</organism>
<evidence type="ECO:0000259" key="7">
    <source>
        <dbReference type="PROSITE" id="PS50262"/>
    </source>
</evidence>
<evidence type="ECO:0000256" key="1">
    <source>
        <dbReference type="ARBA" id="ARBA00004651"/>
    </source>
</evidence>
<feature type="domain" description="G-protein coupled receptors family 1 profile" evidence="7">
    <location>
        <begin position="49"/>
        <end position="291"/>
    </location>
</feature>
<dbReference type="PANTHER" id="PTHR22750">
    <property type="entry name" value="G-PROTEIN COUPLED RECEPTOR"/>
    <property type="match status" value="1"/>
</dbReference>
<evidence type="ECO:0000256" key="5">
    <source>
        <dbReference type="ARBA" id="ARBA00023136"/>
    </source>
</evidence>
<feature type="transmembrane region" description="Helical" evidence="6">
    <location>
        <begin position="30"/>
        <end position="57"/>
    </location>
</feature>
<keyword evidence="2" id="KW-1003">Cell membrane</keyword>
<gene>
    <name evidence="8" type="ORF">PEVE_00040423</name>
</gene>
<feature type="transmembrane region" description="Helical" evidence="6">
    <location>
        <begin position="69"/>
        <end position="99"/>
    </location>
</feature>
<dbReference type="CDD" id="cd00637">
    <property type="entry name" value="7tm_classA_rhodopsin-like"/>
    <property type="match status" value="1"/>
</dbReference>
<comment type="caution">
    <text evidence="8">The sequence shown here is derived from an EMBL/GenBank/DDBJ whole genome shotgun (WGS) entry which is preliminary data.</text>
</comment>
<sequence>MNSSASSSSENITECKGRILLSSNTTEARAVTVTLIIVSLITLPVTSLLNGLVIIAVKAKFRLKTKSNIALACLATTDCFMGVIGQPTFIAVNIAILQATSSNTYCFIRQLSSVVITVLARASLLHLALMYLDRYIAIKHPYRYTNMVTTTRILCSSAFVWIVALLSTVTSSLINNKLYKQLTDGNIITFFCTATITFCQIVLYYETRRHEKQIAACQVLENDRQKFVKEKKALKLTTTVLFFLVLTYSPAIVVRILFNNYFFESLNAAQIALAIASFLIKHNSLINPIIYCIRKRQFRIAFTEILFRKINLQPHGDDSFCTRKLYVLHYTFTDIAYIFGYKVYAIVDSTFCVQLIEPHAIITRRLCLLVKILQFFSVLHLSQNRMNSSAPSSNEDITGCEGTILVSNTTEARAVTVILIIVSIITAPVTSLLNGLVIIAVKTKIRLKTKSNIALTCLATTDFCMGVIGQPIFVALNIVVLQQETSYTYCLIRKLSSAVLTINEHGQRSYTLL</sequence>
<name>A0ABN8N5Q2_9CNID</name>
<feature type="transmembrane region" description="Helical" evidence="6">
    <location>
        <begin position="186"/>
        <end position="205"/>
    </location>
</feature>
<evidence type="ECO:0000313" key="9">
    <source>
        <dbReference type="Proteomes" id="UP001159427"/>
    </source>
</evidence>
<feature type="transmembrane region" description="Helical" evidence="6">
    <location>
        <begin position="233"/>
        <end position="258"/>
    </location>
</feature>
<keyword evidence="4 6" id="KW-1133">Transmembrane helix</keyword>
<evidence type="ECO:0000256" key="6">
    <source>
        <dbReference type="SAM" id="Phobius"/>
    </source>
</evidence>
<accession>A0ABN8N5Q2</accession>